<organism evidence="3 4">
    <name type="scientific">Liparis tanakae</name>
    <name type="common">Tanaka's snailfish</name>
    <dbReference type="NCBI Taxonomy" id="230148"/>
    <lineage>
        <taxon>Eukaryota</taxon>
        <taxon>Metazoa</taxon>
        <taxon>Chordata</taxon>
        <taxon>Craniata</taxon>
        <taxon>Vertebrata</taxon>
        <taxon>Euteleostomi</taxon>
        <taxon>Actinopterygii</taxon>
        <taxon>Neopterygii</taxon>
        <taxon>Teleostei</taxon>
        <taxon>Neoteleostei</taxon>
        <taxon>Acanthomorphata</taxon>
        <taxon>Eupercaria</taxon>
        <taxon>Perciformes</taxon>
        <taxon>Cottioidei</taxon>
        <taxon>Cottales</taxon>
        <taxon>Liparidae</taxon>
        <taxon>Liparis</taxon>
    </lineage>
</organism>
<feature type="compositionally biased region" description="Low complexity" evidence="1">
    <location>
        <begin position="48"/>
        <end position="88"/>
    </location>
</feature>
<evidence type="ECO:0000256" key="1">
    <source>
        <dbReference type="SAM" id="MobiDB-lite"/>
    </source>
</evidence>
<keyword evidence="2" id="KW-1133">Transmembrane helix</keyword>
<reference evidence="3 4" key="1">
    <citation type="submission" date="2019-03" db="EMBL/GenBank/DDBJ databases">
        <title>First draft genome of Liparis tanakae, snailfish: a comprehensive survey of snailfish specific genes.</title>
        <authorList>
            <person name="Kim W."/>
            <person name="Song I."/>
            <person name="Jeong J.-H."/>
            <person name="Kim D."/>
            <person name="Kim S."/>
            <person name="Ryu S."/>
            <person name="Song J.Y."/>
            <person name="Lee S.K."/>
        </authorList>
    </citation>
    <scope>NUCLEOTIDE SEQUENCE [LARGE SCALE GENOMIC DNA]</scope>
    <source>
        <tissue evidence="3">Muscle</tissue>
    </source>
</reference>
<keyword evidence="4" id="KW-1185">Reference proteome</keyword>
<evidence type="ECO:0000256" key="2">
    <source>
        <dbReference type="SAM" id="Phobius"/>
    </source>
</evidence>
<feature type="transmembrane region" description="Helical" evidence="2">
    <location>
        <begin position="124"/>
        <end position="145"/>
    </location>
</feature>
<accession>A0A4Z2EQ15</accession>
<evidence type="ECO:0000313" key="4">
    <source>
        <dbReference type="Proteomes" id="UP000314294"/>
    </source>
</evidence>
<proteinExistence type="predicted"/>
<keyword evidence="2" id="KW-0812">Transmembrane</keyword>
<feature type="region of interest" description="Disordered" evidence="1">
    <location>
        <begin position="1"/>
        <end position="20"/>
    </location>
</feature>
<gene>
    <name evidence="3" type="ORF">EYF80_058928</name>
</gene>
<feature type="region of interest" description="Disordered" evidence="1">
    <location>
        <begin position="47"/>
        <end position="115"/>
    </location>
</feature>
<comment type="caution">
    <text evidence="3">The sequence shown here is derived from an EMBL/GenBank/DDBJ whole genome shotgun (WGS) entry which is preliminary data.</text>
</comment>
<protein>
    <submittedName>
        <fullName evidence="3">Uncharacterized protein</fullName>
    </submittedName>
</protein>
<name>A0A4Z2EQ15_9TELE</name>
<sequence>MQKHELMNQQTSDQVLPSMHPHPMIYRLTLLPGRRLLHTRSSSPCVLTGISPTPGSITPTPGTISPTPGSITPTPGTISPTPGSISPTPGSPSPASHRPPGASHRPPGASHRPPAPMALPCGRLAPALGLLSLAVVGILLLVLPARERETPAEHMRFRCSGRPRPVYS</sequence>
<dbReference type="Proteomes" id="UP000314294">
    <property type="component" value="Unassembled WGS sequence"/>
</dbReference>
<dbReference type="AlphaFoldDB" id="A0A4Z2EQ15"/>
<keyword evidence="2" id="KW-0472">Membrane</keyword>
<evidence type="ECO:0000313" key="3">
    <source>
        <dbReference type="EMBL" id="TNN30918.1"/>
    </source>
</evidence>
<dbReference type="EMBL" id="SRLO01003993">
    <property type="protein sequence ID" value="TNN30918.1"/>
    <property type="molecule type" value="Genomic_DNA"/>
</dbReference>